<sequence length="111" mass="12276">MPHSAAVAVVSVPPLRNSEQRVTSSSLLGADFLPSTFRSKRVSRYENDIADLSDPGFRTAFLRFSMSETMKFTCSFLTSCTLFLCLENNGLKIGRKSSILGSRTIKTDFIT</sequence>
<accession>A0A6N2M0N1</accession>
<organism evidence="1">
    <name type="scientific">Salix viminalis</name>
    <name type="common">Common osier</name>
    <name type="synonym">Basket willow</name>
    <dbReference type="NCBI Taxonomy" id="40686"/>
    <lineage>
        <taxon>Eukaryota</taxon>
        <taxon>Viridiplantae</taxon>
        <taxon>Streptophyta</taxon>
        <taxon>Embryophyta</taxon>
        <taxon>Tracheophyta</taxon>
        <taxon>Spermatophyta</taxon>
        <taxon>Magnoliopsida</taxon>
        <taxon>eudicotyledons</taxon>
        <taxon>Gunneridae</taxon>
        <taxon>Pentapetalae</taxon>
        <taxon>rosids</taxon>
        <taxon>fabids</taxon>
        <taxon>Malpighiales</taxon>
        <taxon>Salicaceae</taxon>
        <taxon>Saliceae</taxon>
        <taxon>Salix</taxon>
    </lineage>
</organism>
<reference evidence="1" key="1">
    <citation type="submission" date="2019-03" db="EMBL/GenBank/DDBJ databases">
        <authorList>
            <person name="Mank J."/>
            <person name="Almeida P."/>
        </authorList>
    </citation>
    <scope>NUCLEOTIDE SEQUENCE</scope>
    <source>
        <strain evidence="1">78183</strain>
    </source>
</reference>
<name>A0A6N2M0N1_SALVM</name>
<evidence type="ECO:0000313" key="1">
    <source>
        <dbReference type="EMBL" id="VFU43178.1"/>
    </source>
</evidence>
<protein>
    <submittedName>
        <fullName evidence="1">Uncharacterized protein</fullName>
    </submittedName>
</protein>
<dbReference type="EMBL" id="CAADRP010001596">
    <property type="protein sequence ID" value="VFU43178.1"/>
    <property type="molecule type" value="Genomic_DNA"/>
</dbReference>
<gene>
    <name evidence="1" type="ORF">SVIM_LOCUS262886</name>
</gene>
<proteinExistence type="predicted"/>
<dbReference type="AlphaFoldDB" id="A0A6N2M0N1"/>